<evidence type="ECO:0000313" key="3">
    <source>
        <dbReference type="Proteomes" id="UP000299102"/>
    </source>
</evidence>
<keyword evidence="3" id="KW-1185">Reference proteome</keyword>
<feature type="region of interest" description="Disordered" evidence="1">
    <location>
        <begin position="1"/>
        <end position="70"/>
    </location>
</feature>
<protein>
    <submittedName>
        <fullName evidence="2">Uncharacterized protein</fullName>
    </submittedName>
</protein>
<reference evidence="2 3" key="1">
    <citation type="journal article" date="2019" name="Commun. Biol.">
        <title>The bagworm genome reveals a unique fibroin gene that provides high tensile strength.</title>
        <authorList>
            <person name="Kono N."/>
            <person name="Nakamura H."/>
            <person name="Ohtoshi R."/>
            <person name="Tomita M."/>
            <person name="Numata K."/>
            <person name="Arakawa K."/>
        </authorList>
    </citation>
    <scope>NUCLEOTIDE SEQUENCE [LARGE SCALE GENOMIC DNA]</scope>
</reference>
<gene>
    <name evidence="2" type="ORF">EVAR_78596_1</name>
</gene>
<organism evidence="2 3">
    <name type="scientific">Eumeta variegata</name>
    <name type="common">Bagworm moth</name>
    <name type="synonym">Eumeta japonica</name>
    <dbReference type="NCBI Taxonomy" id="151549"/>
    <lineage>
        <taxon>Eukaryota</taxon>
        <taxon>Metazoa</taxon>
        <taxon>Ecdysozoa</taxon>
        <taxon>Arthropoda</taxon>
        <taxon>Hexapoda</taxon>
        <taxon>Insecta</taxon>
        <taxon>Pterygota</taxon>
        <taxon>Neoptera</taxon>
        <taxon>Endopterygota</taxon>
        <taxon>Lepidoptera</taxon>
        <taxon>Glossata</taxon>
        <taxon>Ditrysia</taxon>
        <taxon>Tineoidea</taxon>
        <taxon>Psychidae</taxon>
        <taxon>Oiketicinae</taxon>
        <taxon>Eumeta</taxon>
    </lineage>
</organism>
<sequence length="114" mass="13047">MAVRGEQRPTEKKLEEEEGKQPTAEGEARLAARVPPVVSSHSSGYPQRAHQRYTRRRAESFPRAPHRLGCLGKSSSLDPLKWGHHHWTVRVVSPTRRLSGMRQHKFSVPSYTRK</sequence>
<evidence type="ECO:0000256" key="1">
    <source>
        <dbReference type="SAM" id="MobiDB-lite"/>
    </source>
</evidence>
<dbReference type="Proteomes" id="UP000299102">
    <property type="component" value="Unassembled WGS sequence"/>
</dbReference>
<comment type="caution">
    <text evidence="2">The sequence shown here is derived from an EMBL/GenBank/DDBJ whole genome shotgun (WGS) entry which is preliminary data.</text>
</comment>
<dbReference type="EMBL" id="BGZK01000140">
    <property type="protein sequence ID" value="GBP22420.1"/>
    <property type="molecule type" value="Genomic_DNA"/>
</dbReference>
<evidence type="ECO:0000313" key="2">
    <source>
        <dbReference type="EMBL" id="GBP22420.1"/>
    </source>
</evidence>
<feature type="compositionally biased region" description="Basic and acidic residues" evidence="1">
    <location>
        <begin position="1"/>
        <end position="15"/>
    </location>
</feature>
<accession>A0A4C1U8I7</accession>
<dbReference type="AlphaFoldDB" id="A0A4C1U8I7"/>
<proteinExistence type="predicted"/>
<name>A0A4C1U8I7_EUMVA</name>